<proteinExistence type="predicted"/>
<gene>
    <name evidence="1" type="ORF">I303_05578</name>
    <name evidence="2" type="ORF">I303_104977</name>
</gene>
<dbReference type="AlphaFoldDB" id="A0A1A6A3T3"/>
<accession>A0A1A6A3T3</accession>
<keyword evidence="3" id="KW-1185">Reference proteome</keyword>
<sequence>MALTDYEVFAWDMDEGSLSSSSFNPEHSAPRLPMDILMSLFDLFTSSASTFNNLKTAVQVNTILYSRYQPKLYQYIILSRYNIDGLVSHATLSLSLFPSAMKDHEMEVEVRRKRRRFLSLCRSIKNLEIVDELAARGVVQILSSKSIYKAQSLLFNVEYLILREGFMRSLQDFDWIADETTGLLKNGKMIVVLGKYLKPKHVCIDTLRTVDKKEPDSAEIRKIEKMKRGWKLESITLHNDIGRTRIVFSDVAKQSYYISLNNPAWSLILQSSVEGTPTTSTSSNVHVNIELYSRYPTVRGLYWFG</sequence>
<dbReference type="EMBL" id="KI894032">
    <property type="protein sequence ID" value="OBR84719.1"/>
    <property type="molecule type" value="Genomic_DNA"/>
</dbReference>
<reference evidence="2" key="3">
    <citation type="submission" date="2024-02" db="EMBL/GenBank/DDBJ databases">
        <title>Comparative genomics of Cryptococcus and Kwoniella reveals pathogenesis evolution and contrasting modes of karyotype evolution via chromosome fusion or intercentromeric recombination.</title>
        <authorList>
            <person name="Coelho M.A."/>
            <person name="David-Palma M."/>
            <person name="Shea T."/>
            <person name="Bowers K."/>
            <person name="McGinley-Smith S."/>
            <person name="Mohammad A.W."/>
            <person name="Gnirke A."/>
            <person name="Yurkov A.M."/>
            <person name="Nowrousian M."/>
            <person name="Sun S."/>
            <person name="Cuomo C.A."/>
            <person name="Heitman J."/>
        </authorList>
    </citation>
    <scope>NUCLEOTIDE SEQUENCE</scope>
    <source>
        <strain evidence="2">CBS 10117</strain>
    </source>
</reference>
<dbReference type="KEGG" id="kdj:28969277"/>
<evidence type="ECO:0000313" key="2">
    <source>
        <dbReference type="EMBL" id="WWC62381.1"/>
    </source>
</evidence>
<dbReference type="RefSeq" id="XP_018262561.1">
    <property type="nucleotide sequence ID" value="XM_018408870.1"/>
</dbReference>
<dbReference type="VEuPathDB" id="FungiDB:I303_05578"/>
<evidence type="ECO:0000313" key="1">
    <source>
        <dbReference type="EMBL" id="OBR84719.1"/>
    </source>
</evidence>
<reference evidence="1" key="1">
    <citation type="submission" date="2013-07" db="EMBL/GenBank/DDBJ databases">
        <title>The Genome Sequence of Cryptococcus dejecticola CBS10117.</title>
        <authorList>
            <consortium name="The Broad Institute Genome Sequencing Platform"/>
            <person name="Cuomo C."/>
            <person name="Litvintseva A."/>
            <person name="Chen Y."/>
            <person name="Heitman J."/>
            <person name="Sun S."/>
            <person name="Springer D."/>
            <person name="Dromer F."/>
            <person name="Young S.K."/>
            <person name="Zeng Q."/>
            <person name="Gargeya S."/>
            <person name="Fitzgerald M."/>
            <person name="Abouelleil A."/>
            <person name="Alvarado L."/>
            <person name="Berlin A.M."/>
            <person name="Chapman S.B."/>
            <person name="Dewar J."/>
            <person name="Goldberg J."/>
            <person name="Griggs A."/>
            <person name="Gujja S."/>
            <person name="Hansen M."/>
            <person name="Howarth C."/>
            <person name="Imamovic A."/>
            <person name="Larimer J."/>
            <person name="McCowan C."/>
            <person name="Murphy C."/>
            <person name="Pearson M."/>
            <person name="Priest M."/>
            <person name="Roberts A."/>
            <person name="Saif S."/>
            <person name="Shea T."/>
            <person name="Sykes S."/>
            <person name="Wortman J."/>
            <person name="Nusbaum C."/>
            <person name="Birren B."/>
        </authorList>
    </citation>
    <scope>NUCLEOTIDE SEQUENCE [LARGE SCALE GENOMIC DNA]</scope>
    <source>
        <strain evidence="1">CBS 10117</strain>
    </source>
</reference>
<organism evidence="1">
    <name type="scientific">Kwoniella dejecticola CBS 10117</name>
    <dbReference type="NCBI Taxonomy" id="1296121"/>
    <lineage>
        <taxon>Eukaryota</taxon>
        <taxon>Fungi</taxon>
        <taxon>Dikarya</taxon>
        <taxon>Basidiomycota</taxon>
        <taxon>Agaricomycotina</taxon>
        <taxon>Tremellomycetes</taxon>
        <taxon>Tremellales</taxon>
        <taxon>Cryptococcaceae</taxon>
        <taxon>Kwoniella</taxon>
    </lineage>
</organism>
<evidence type="ECO:0000313" key="3">
    <source>
        <dbReference type="Proteomes" id="UP000078595"/>
    </source>
</evidence>
<name>A0A1A6A3T3_9TREE</name>
<dbReference type="GeneID" id="28969277"/>
<reference evidence="2" key="2">
    <citation type="submission" date="2013-07" db="EMBL/GenBank/DDBJ databases">
        <authorList>
            <consortium name="The Broad Institute Genome Sequencing Platform"/>
            <person name="Cuomo C."/>
            <person name="Litvintseva A."/>
            <person name="Chen Y."/>
            <person name="Heitman J."/>
            <person name="Sun S."/>
            <person name="Springer D."/>
            <person name="Dromer F."/>
            <person name="Young S.K."/>
            <person name="Zeng Q."/>
            <person name="Gargeya S."/>
            <person name="Fitzgerald M."/>
            <person name="Abouelleil A."/>
            <person name="Alvarado L."/>
            <person name="Berlin A.M."/>
            <person name="Chapman S.B."/>
            <person name="Dewar J."/>
            <person name="Goldberg J."/>
            <person name="Griggs A."/>
            <person name="Gujja S."/>
            <person name="Hansen M."/>
            <person name="Howarth C."/>
            <person name="Imamovic A."/>
            <person name="Larimer J."/>
            <person name="McCowan C."/>
            <person name="Murphy C."/>
            <person name="Pearson M."/>
            <person name="Priest M."/>
            <person name="Roberts A."/>
            <person name="Saif S."/>
            <person name="Shea T."/>
            <person name="Sykes S."/>
            <person name="Wortman J."/>
            <person name="Nusbaum C."/>
            <person name="Birren B."/>
        </authorList>
    </citation>
    <scope>NUCLEOTIDE SEQUENCE</scope>
    <source>
        <strain evidence="2">CBS 10117</strain>
    </source>
</reference>
<dbReference type="Proteomes" id="UP000078595">
    <property type="component" value="Chromosome 6"/>
</dbReference>
<dbReference type="OrthoDB" id="2563332at2759"/>
<dbReference type="EMBL" id="CP144535">
    <property type="protein sequence ID" value="WWC62381.1"/>
    <property type="molecule type" value="Genomic_DNA"/>
</dbReference>
<protein>
    <submittedName>
        <fullName evidence="1">Uncharacterized protein</fullName>
    </submittedName>
</protein>